<feature type="coiled-coil region" evidence="1">
    <location>
        <begin position="81"/>
        <end position="147"/>
    </location>
</feature>
<gene>
    <name evidence="2" type="primary">Ppfia3_2</name>
    <name evidence="2" type="ORF">CM83_5595</name>
</gene>
<organism evidence="2">
    <name type="scientific">Lygus hesperus</name>
    <name type="common">Western plant bug</name>
    <dbReference type="NCBI Taxonomy" id="30085"/>
    <lineage>
        <taxon>Eukaryota</taxon>
        <taxon>Metazoa</taxon>
        <taxon>Ecdysozoa</taxon>
        <taxon>Arthropoda</taxon>
        <taxon>Hexapoda</taxon>
        <taxon>Insecta</taxon>
        <taxon>Pterygota</taxon>
        <taxon>Neoptera</taxon>
        <taxon>Paraneoptera</taxon>
        <taxon>Hemiptera</taxon>
        <taxon>Heteroptera</taxon>
        <taxon>Panheteroptera</taxon>
        <taxon>Cimicomorpha</taxon>
        <taxon>Miridae</taxon>
        <taxon>Mirini</taxon>
        <taxon>Lygus</taxon>
    </lineage>
</organism>
<sequence length="231" mass="26524">HTMLEQEQLSETCRVMEQLTNVVRNCSQASELRTLLSPKFQYKKIQNTIKKKYEQLCNRSTELEQVYADVCEQSAALHNDLEVQRQRNTNLQLQLESQRVQHAEAVYHSHQLRERITTVVSESRSKIHMLERERQQSQQLLDNLSTKLAVIQALYPVVFTSITGNGDWNDQYSVTGYIYIRSVNNVVPFTFTTPTSLRELFPLLDACTTTGAVGTTITATDIVNTLHKFTI</sequence>
<keyword evidence="1" id="KW-0175">Coiled coil</keyword>
<dbReference type="AlphaFoldDB" id="A0A0A9WST6"/>
<evidence type="ECO:0000313" key="2">
    <source>
        <dbReference type="EMBL" id="JAG09528.1"/>
    </source>
</evidence>
<reference evidence="2" key="2">
    <citation type="submission" date="2014-07" db="EMBL/GenBank/DDBJ databases">
        <authorList>
            <person name="Hull J."/>
        </authorList>
    </citation>
    <scope>NUCLEOTIDE SEQUENCE</scope>
</reference>
<proteinExistence type="predicted"/>
<accession>A0A0A9WST6</accession>
<protein>
    <submittedName>
        <fullName evidence="2">Liprin-alpha-3</fullName>
    </submittedName>
</protein>
<evidence type="ECO:0000256" key="1">
    <source>
        <dbReference type="SAM" id="Coils"/>
    </source>
</evidence>
<reference evidence="2" key="1">
    <citation type="journal article" date="2014" name="PLoS ONE">
        <title>Transcriptome-Based Identification of ABC Transporters in the Western Tarnished Plant Bug Lygus hesperus.</title>
        <authorList>
            <person name="Hull J.J."/>
            <person name="Chaney K."/>
            <person name="Geib S.M."/>
            <person name="Fabrick J.A."/>
            <person name="Brent C.S."/>
            <person name="Walsh D."/>
            <person name="Lavine L.C."/>
        </authorList>
    </citation>
    <scope>NUCLEOTIDE SEQUENCE</scope>
</reference>
<name>A0A0A9WST6_LYGHE</name>
<feature type="non-terminal residue" evidence="2">
    <location>
        <position position="1"/>
    </location>
</feature>
<dbReference type="EMBL" id="GBHO01034076">
    <property type="protein sequence ID" value="JAG09528.1"/>
    <property type="molecule type" value="Transcribed_RNA"/>
</dbReference>